<dbReference type="Proteomes" id="UP001177021">
    <property type="component" value="Unassembled WGS sequence"/>
</dbReference>
<comment type="caution">
    <text evidence="1">The sequence shown here is derived from an EMBL/GenBank/DDBJ whole genome shotgun (WGS) entry which is preliminary data.</text>
</comment>
<dbReference type="EMBL" id="CASHSV030000024">
    <property type="protein sequence ID" value="CAJ2639613.1"/>
    <property type="molecule type" value="Genomic_DNA"/>
</dbReference>
<sequence length="69" mass="7670">MADIVKFVYVMIIFLNLLLVSSEVDAGFIKCKKDFECQLKQCRNPLKPRCITSQCKCAIITVGLGSIAT</sequence>
<gene>
    <name evidence="1" type="ORF">MILVUS5_LOCUS9610</name>
</gene>
<organism evidence="1 2">
    <name type="scientific">Trifolium pratense</name>
    <name type="common">Red clover</name>
    <dbReference type="NCBI Taxonomy" id="57577"/>
    <lineage>
        <taxon>Eukaryota</taxon>
        <taxon>Viridiplantae</taxon>
        <taxon>Streptophyta</taxon>
        <taxon>Embryophyta</taxon>
        <taxon>Tracheophyta</taxon>
        <taxon>Spermatophyta</taxon>
        <taxon>Magnoliopsida</taxon>
        <taxon>eudicotyledons</taxon>
        <taxon>Gunneridae</taxon>
        <taxon>Pentapetalae</taxon>
        <taxon>rosids</taxon>
        <taxon>fabids</taxon>
        <taxon>Fabales</taxon>
        <taxon>Fabaceae</taxon>
        <taxon>Papilionoideae</taxon>
        <taxon>50 kb inversion clade</taxon>
        <taxon>NPAAA clade</taxon>
        <taxon>Hologalegina</taxon>
        <taxon>IRL clade</taxon>
        <taxon>Trifolieae</taxon>
        <taxon>Trifolium</taxon>
    </lineage>
</organism>
<name>A0ACB0J6E2_TRIPR</name>
<reference evidence="1" key="1">
    <citation type="submission" date="2023-10" db="EMBL/GenBank/DDBJ databases">
        <authorList>
            <person name="Rodriguez Cubillos JULIANA M."/>
            <person name="De Vega J."/>
        </authorList>
    </citation>
    <scope>NUCLEOTIDE SEQUENCE</scope>
</reference>
<evidence type="ECO:0000313" key="2">
    <source>
        <dbReference type="Proteomes" id="UP001177021"/>
    </source>
</evidence>
<accession>A0ACB0J6E2</accession>
<proteinExistence type="predicted"/>
<protein>
    <submittedName>
        <fullName evidence="1">Uncharacterized protein</fullName>
    </submittedName>
</protein>
<evidence type="ECO:0000313" key="1">
    <source>
        <dbReference type="EMBL" id="CAJ2639613.1"/>
    </source>
</evidence>
<keyword evidence="2" id="KW-1185">Reference proteome</keyword>